<gene>
    <name evidence="2" type="ORF">Pmani_020015</name>
</gene>
<dbReference type="EMBL" id="JAWZYT010001907">
    <property type="protein sequence ID" value="KAK4308261.1"/>
    <property type="molecule type" value="Genomic_DNA"/>
</dbReference>
<evidence type="ECO:0000313" key="3">
    <source>
        <dbReference type="Proteomes" id="UP001292094"/>
    </source>
</evidence>
<reference evidence="2" key="1">
    <citation type="submission" date="2023-11" db="EMBL/GenBank/DDBJ databases">
        <title>Genome assemblies of two species of porcelain crab, Petrolisthes cinctipes and Petrolisthes manimaculis (Anomura: Porcellanidae).</title>
        <authorList>
            <person name="Angst P."/>
        </authorList>
    </citation>
    <scope>NUCLEOTIDE SEQUENCE</scope>
    <source>
        <strain evidence="2">PB745_02</strain>
        <tissue evidence="2">Gill</tissue>
    </source>
</reference>
<evidence type="ECO:0000256" key="1">
    <source>
        <dbReference type="SAM" id="MobiDB-lite"/>
    </source>
</evidence>
<name>A0AAE1PIH4_9EUCA</name>
<evidence type="ECO:0000313" key="2">
    <source>
        <dbReference type="EMBL" id="KAK4308261.1"/>
    </source>
</evidence>
<dbReference type="AlphaFoldDB" id="A0AAE1PIH4"/>
<feature type="compositionally biased region" description="Polar residues" evidence="1">
    <location>
        <begin position="97"/>
        <end position="107"/>
    </location>
</feature>
<feature type="compositionally biased region" description="Basic and acidic residues" evidence="1">
    <location>
        <begin position="62"/>
        <end position="82"/>
    </location>
</feature>
<keyword evidence="3" id="KW-1185">Reference proteome</keyword>
<organism evidence="2 3">
    <name type="scientific">Petrolisthes manimaculis</name>
    <dbReference type="NCBI Taxonomy" id="1843537"/>
    <lineage>
        <taxon>Eukaryota</taxon>
        <taxon>Metazoa</taxon>
        <taxon>Ecdysozoa</taxon>
        <taxon>Arthropoda</taxon>
        <taxon>Crustacea</taxon>
        <taxon>Multicrustacea</taxon>
        <taxon>Malacostraca</taxon>
        <taxon>Eumalacostraca</taxon>
        <taxon>Eucarida</taxon>
        <taxon>Decapoda</taxon>
        <taxon>Pleocyemata</taxon>
        <taxon>Anomura</taxon>
        <taxon>Galatheoidea</taxon>
        <taxon>Porcellanidae</taxon>
        <taxon>Petrolisthes</taxon>
    </lineage>
</organism>
<proteinExistence type="predicted"/>
<feature type="region of interest" description="Disordered" evidence="1">
    <location>
        <begin position="41"/>
        <end position="107"/>
    </location>
</feature>
<sequence>MRGLFKLSQPRNLTGILSSSQFISRNISWPLKSTLARQPIKRDGRCQFSPGTPPTQEDVGDLPEKKKREAPVKWHSFSEGRNRVQPTRCVMKERGSTQHNGRTTLKR</sequence>
<protein>
    <submittedName>
        <fullName evidence="2">Uncharacterized protein</fullName>
    </submittedName>
</protein>
<comment type="caution">
    <text evidence="2">The sequence shown here is derived from an EMBL/GenBank/DDBJ whole genome shotgun (WGS) entry which is preliminary data.</text>
</comment>
<accession>A0AAE1PIH4</accession>
<dbReference type="Proteomes" id="UP001292094">
    <property type="component" value="Unassembled WGS sequence"/>
</dbReference>